<gene>
    <name evidence="2" type="ORF">GCM10011511_13930</name>
</gene>
<dbReference type="EMBL" id="BMJC01000001">
    <property type="protein sequence ID" value="GGA91783.1"/>
    <property type="molecule type" value="Genomic_DNA"/>
</dbReference>
<name>A0A8J2UAY5_9BACT</name>
<keyword evidence="3" id="KW-1185">Reference proteome</keyword>
<feature type="signal peptide" evidence="1">
    <location>
        <begin position="1"/>
        <end position="23"/>
    </location>
</feature>
<sequence length="306" mass="33069">MKQQLIRILLSTSILAGSSYAQAQTHRPVQLSLVPGLSSNGPQNAQIINNCSINVIGGCSGGLNGLELGGVFNIDKQKVKGCQAAGVFNLVRDSVTGTQFAGVFNKASAVEGAQIAGVINYTRHLKKGIQLGVINIADTSEGISIGLINIVRHGGFHQISLYADEWSPLNLAFRSGNRKLYTIALAGVNPYNDHTCYYFGFGLGHQFPLTQQLALAAEAESINVSPVDLSHFGNGPSLYRLNTDLHWKTGKLISFSAGPSLAIYTPRRDYFLHSHLYNPLPNGYSTFTFSGRTIGWIGWHAAINFF</sequence>
<evidence type="ECO:0000256" key="1">
    <source>
        <dbReference type="SAM" id="SignalP"/>
    </source>
</evidence>
<proteinExistence type="predicted"/>
<reference evidence="2" key="1">
    <citation type="journal article" date="2014" name="Int. J. Syst. Evol. Microbiol.">
        <title>Complete genome sequence of Corynebacterium casei LMG S-19264T (=DSM 44701T), isolated from a smear-ripened cheese.</title>
        <authorList>
            <consortium name="US DOE Joint Genome Institute (JGI-PGF)"/>
            <person name="Walter F."/>
            <person name="Albersmeier A."/>
            <person name="Kalinowski J."/>
            <person name="Ruckert C."/>
        </authorList>
    </citation>
    <scope>NUCLEOTIDE SEQUENCE</scope>
    <source>
        <strain evidence="2">CGMCC 1.15448</strain>
    </source>
</reference>
<comment type="caution">
    <text evidence="2">The sequence shown here is derived from an EMBL/GenBank/DDBJ whole genome shotgun (WGS) entry which is preliminary data.</text>
</comment>
<dbReference type="AlphaFoldDB" id="A0A8J2UAY5"/>
<protein>
    <submittedName>
        <fullName evidence="2">Uncharacterized protein</fullName>
    </submittedName>
</protein>
<reference evidence="2" key="2">
    <citation type="submission" date="2020-09" db="EMBL/GenBank/DDBJ databases">
        <authorList>
            <person name="Sun Q."/>
            <person name="Zhou Y."/>
        </authorList>
    </citation>
    <scope>NUCLEOTIDE SEQUENCE</scope>
    <source>
        <strain evidence="2">CGMCC 1.15448</strain>
    </source>
</reference>
<feature type="chain" id="PRO_5035146089" evidence="1">
    <location>
        <begin position="24"/>
        <end position="306"/>
    </location>
</feature>
<dbReference type="Proteomes" id="UP000607559">
    <property type="component" value="Unassembled WGS sequence"/>
</dbReference>
<accession>A0A8J2UAY5</accession>
<evidence type="ECO:0000313" key="3">
    <source>
        <dbReference type="Proteomes" id="UP000607559"/>
    </source>
</evidence>
<organism evidence="2 3">
    <name type="scientific">Puia dinghuensis</name>
    <dbReference type="NCBI Taxonomy" id="1792502"/>
    <lineage>
        <taxon>Bacteria</taxon>
        <taxon>Pseudomonadati</taxon>
        <taxon>Bacteroidota</taxon>
        <taxon>Chitinophagia</taxon>
        <taxon>Chitinophagales</taxon>
        <taxon>Chitinophagaceae</taxon>
        <taxon>Puia</taxon>
    </lineage>
</organism>
<keyword evidence="1" id="KW-0732">Signal</keyword>
<dbReference type="RefSeq" id="WP_188929889.1">
    <property type="nucleotide sequence ID" value="NZ_BMJC01000001.1"/>
</dbReference>
<evidence type="ECO:0000313" key="2">
    <source>
        <dbReference type="EMBL" id="GGA91783.1"/>
    </source>
</evidence>